<dbReference type="PANTHER" id="PTHR24299">
    <property type="entry name" value="CYTOCHROME P450 FAMILY 1"/>
    <property type="match status" value="1"/>
</dbReference>
<comment type="caution">
    <text evidence="1">The sequence shown here is derived from an EMBL/GenBank/DDBJ whole genome shotgun (WGS) entry which is preliminary data.</text>
</comment>
<proteinExistence type="predicted"/>
<dbReference type="Proteomes" id="UP000249390">
    <property type="component" value="Unassembled WGS sequence"/>
</dbReference>
<sequence length="172" mass="19491">MGTDGTHVRMCRREKNGFNELMWSALPLLGTIHSPLTPKNHHKNQTPKEAPTRAFHFYPHLQPLGLVPQAAADTAKLAEEYGPVMRVQIAGRETTVIVSSADMAKEILHTHDAMFSDRSRPQIVHLVFLPVWLFSNNTLDGSENLRRKRLQDLLSDMHQSSLKGRPFIHTKI</sequence>
<dbReference type="GO" id="GO:0016705">
    <property type="term" value="F:oxidoreductase activity, acting on paired donors, with incorporation or reduction of molecular oxygen"/>
    <property type="evidence" value="ECO:0007669"/>
    <property type="project" value="InterPro"/>
</dbReference>
<dbReference type="GO" id="GO:0005506">
    <property type="term" value="F:iron ion binding"/>
    <property type="evidence" value="ECO:0007669"/>
    <property type="project" value="InterPro"/>
</dbReference>
<dbReference type="EMBL" id="NQVE01000072">
    <property type="protein sequence ID" value="RAL50045.1"/>
    <property type="molecule type" value="Genomic_DNA"/>
</dbReference>
<dbReference type="SUPFAM" id="SSF48264">
    <property type="entry name" value="Cytochrome P450"/>
    <property type="match status" value="1"/>
</dbReference>
<dbReference type="PANTHER" id="PTHR24299:SF59">
    <property type="entry name" value="CYTOCHROME P450 SUPERFAMILY PROTEIN"/>
    <property type="match status" value="1"/>
</dbReference>
<accession>A0A328DWE3</accession>
<protein>
    <recommendedName>
        <fullName evidence="3">Cytochrome P450</fullName>
    </recommendedName>
</protein>
<dbReference type="AlphaFoldDB" id="A0A328DWE3"/>
<dbReference type="Pfam" id="PF00067">
    <property type="entry name" value="p450"/>
    <property type="match status" value="1"/>
</dbReference>
<dbReference type="InterPro" id="IPR036396">
    <property type="entry name" value="Cyt_P450_sf"/>
</dbReference>
<organism evidence="1 2">
    <name type="scientific">Cuscuta australis</name>
    <dbReference type="NCBI Taxonomy" id="267555"/>
    <lineage>
        <taxon>Eukaryota</taxon>
        <taxon>Viridiplantae</taxon>
        <taxon>Streptophyta</taxon>
        <taxon>Embryophyta</taxon>
        <taxon>Tracheophyta</taxon>
        <taxon>Spermatophyta</taxon>
        <taxon>Magnoliopsida</taxon>
        <taxon>eudicotyledons</taxon>
        <taxon>Gunneridae</taxon>
        <taxon>Pentapetalae</taxon>
        <taxon>asterids</taxon>
        <taxon>lamiids</taxon>
        <taxon>Solanales</taxon>
        <taxon>Convolvulaceae</taxon>
        <taxon>Cuscuteae</taxon>
        <taxon>Cuscuta</taxon>
        <taxon>Cuscuta subgen. Grammica</taxon>
        <taxon>Cuscuta sect. Cleistogrammica</taxon>
    </lineage>
</organism>
<evidence type="ECO:0000313" key="2">
    <source>
        <dbReference type="Proteomes" id="UP000249390"/>
    </source>
</evidence>
<keyword evidence="2" id="KW-1185">Reference proteome</keyword>
<name>A0A328DWE3_9ASTE</name>
<dbReference type="GO" id="GO:0004497">
    <property type="term" value="F:monooxygenase activity"/>
    <property type="evidence" value="ECO:0007669"/>
    <property type="project" value="InterPro"/>
</dbReference>
<dbReference type="GO" id="GO:0020037">
    <property type="term" value="F:heme binding"/>
    <property type="evidence" value="ECO:0007669"/>
    <property type="project" value="InterPro"/>
</dbReference>
<evidence type="ECO:0008006" key="3">
    <source>
        <dbReference type="Google" id="ProtNLM"/>
    </source>
</evidence>
<dbReference type="Gene3D" id="1.10.630.10">
    <property type="entry name" value="Cytochrome P450"/>
    <property type="match status" value="1"/>
</dbReference>
<evidence type="ECO:0000313" key="1">
    <source>
        <dbReference type="EMBL" id="RAL50045.1"/>
    </source>
</evidence>
<reference evidence="1 2" key="1">
    <citation type="submission" date="2018-06" db="EMBL/GenBank/DDBJ databases">
        <title>The Genome of Cuscuta australis (Dodder) Provides Insight into the Evolution of Plant Parasitism.</title>
        <authorList>
            <person name="Liu H."/>
        </authorList>
    </citation>
    <scope>NUCLEOTIDE SEQUENCE [LARGE SCALE GENOMIC DNA]</scope>
    <source>
        <strain evidence="2">cv. Yunnan</strain>
        <tissue evidence="1">Vines</tissue>
    </source>
</reference>
<dbReference type="InterPro" id="IPR001128">
    <property type="entry name" value="Cyt_P450"/>
</dbReference>
<gene>
    <name evidence="1" type="ORF">DM860_016821</name>
</gene>